<evidence type="ECO:0000256" key="1">
    <source>
        <dbReference type="ARBA" id="ARBA00023015"/>
    </source>
</evidence>
<dbReference type="AlphaFoldDB" id="A0A090MNE9"/>
<gene>
    <name evidence="6" type="primary">ydfH_5</name>
    <name evidence="6" type="ORF">BN961_02330</name>
</gene>
<dbReference type="PANTHER" id="PTHR43537">
    <property type="entry name" value="TRANSCRIPTIONAL REGULATOR, GNTR FAMILY"/>
    <property type="match status" value="1"/>
</dbReference>
<evidence type="ECO:0000256" key="4">
    <source>
        <dbReference type="SAM" id="MobiDB-lite"/>
    </source>
</evidence>
<keyword evidence="3" id="KW-0804">Transcription</keyword>
<keyword evidence="2" id="KW-0238">DNA-binding</keyword>
<feature type="domain" description="HTH gntR-type" evidence="5">
    <location>
        <begin position="20"/>
        <end position="87"/>
    </location>
</feature>
<dbReference type="Proteomes" id="UP000035762">
    <property type="component" value="Unassembled WGS sequence"/>
</dbReference>
<dbReference type="Gene3D" id="1.20.120.530">
    <property type="entry name" value="GntR ligand-binding domain-like"/>
    <property type="match status" value="1"/>
</dbReference>
<dbReference type="EMBL" id="CCAZ020000001">
    <property type="protein sequence ID" value="CEG08910.1"/>
    <property type="molecule type" value="Genomic_DNA"/>
</dbReference>
<dbReference type="STRING" id="1035.BN961_02330"/>
<dbReference type="OrthoDB" id="9806293at2"/>
<proteinExistence type="predicted"/>
<sequence length="233" mass="26215">MMQPMNRPSSLPDVSDNDDEPQSRIAYRLIEAMIVTHELPPGSRISEASLSAKLGIGRTPIREALQRLSFEGTVKIVPRSGAFVSEIDLVDQLAMIEVRKGIENVLAGRAARFAGDTERKRFRELALMFEKSAATNDGHIFVEADREFNSLIVATARNKYAAQAITPIEAQTRRFWYVHFKQFGDLQRVCTLHAFVARRIAENDEAGAREGSDKIVDYAEEYTRKTLMFFGMG</sequence>
<dbReference type="PROSITE" id="PS50949">
    <property type="entry name" value="HTH_GNTR"/>
    <property type="match status" value="1"/>
</dbReference>
<dbReference type="GO" id="GO:0003700">
    <property type="term" value="F:DNA-binding transcription factor activity"/>
    <property type="evidence" value="ECO:0007669"/>
    <property type="project" value="InterPro"/>
</dbReference>
<dbReference type="InterPro" id="IPR011711">
    <property type="entry name" value="GntR_C"/>
</dbReference>
<accession>A0A090MNE9</accession>
<evidence type="ECO:0000313" key="6">
    <source>
        <dbReference type="EMBL" id="CEG08910.1"/>
    </source>
</evidence>
<dbReference type="GO" id="GO:0003677">
    <property type="term" value="F:DNA binding"/>
    <property type="evidence" value="ECO:0007669"/>
    <property type="project" value="UniProtKB-KW"/>
</dbReference>
<comment type="caution">
    <text evidence="6">The sequence shown here is derived from an EMBL/GenBank/DDBJ whole genome shotgun (WGS) entry which is preliminary data.</text>
</comment>
<feature type="region of interest" description="Disordered" evidence="4">
    <location>
        <begin position="1"/>
        <end position="20"/>
    </location>
</feature>
<dbReference type="Pfam" id="PF07729">
    <property type="entry name" value="FCD"/>
    <property type="match status" value="1"/>
</dbReference>
<dbReference type="PANTHER" id="PTHR43537:SF5">
    <property type="entry name" value="UXU OPERON TRANSCRIPTIONAL REGULATOR"/>
    <property type="match status" value="1"/>
</dbReference>
<dbReference type="SUPFAM" id="SSF48008">
    <property type="entry name" value="GntR ligand-binding domain-like"/>
    <property type="match status" value="1"/>
</dbReference>
<dbReference type="SUPFAM" id="SSF46785">
    <property type="entry name" value="Winged helix' DNA-binding domain"/>
    <property type="match status" value="1"/>
</dbReference>
<dbReference type="InterPro" id="IPR036388">
    <property type="entry name" value="WH-like_DNA-bd_sf"/>
</dbReference>
<evidence type="ECO:0000259" key="5">
    <source>
        <dbReference type="PROSITE" id="PS50949"/>
    </source>
</evidence>
<dbReference type="CDD" id="cd07377">
    <property type="entry name" value="WHTH_GntR"/>
    <property type="match status" value="1"/>
</dbReference>
<dbReference type="SMART" id="SM00345">
    <property type="entry name" value="HTH_GNTR"/>
    <property type="match status" value="1"/>
</dbReference>
<reference evidence="6 7" key="1">
    <citation type="journal article" date="2014" name="Genome Announc.">
        <title>Genome Sequence of Afipia felis Strain 76713, Isolated in Hospital Water Using an Amoeba Co-Culture Procedure.</title>
        <authorList>
            <person name="Benamar S."/>
            <person name="La Scola B."/>
            <person name="Croce O."/>
        </authorList>
    </citation>
    <scope>NUCLEOTIDE SEQUENCE [LARGE SCALE GENOMIC DNA]</scope>
    <source>
        <strain evidence="6 7">76713</strain>
    </source>
</reference>
<dbReference type="InterPro" id="IPR000524">
    <property type="entry name" value="Tscrpt_reg_HTH_GntR"/>
</dbReference>
<dbReference type="Gene3D" id="1.10.10.10">
    <property type="entry name" value="Winged helix-like DNA-binding domain superfamily/Winged helix DNA-binding domain"/>
    <property type="match status" value="1"/>
</dbReference>
<keyword evidence="1" id="KW-0805">Transcription regulation</keyword>
<name>A0A090MNE9_AFIFE</name>
<evidence type="ECO:0000313" key="7">
    <source>
        <dbReference type="Proteomes" id="UP000035762"/>
    </source>
</evidence>
<dbReference type="SMART" id="SM00895">
    <property type="entry name" value="FCD"/>
    <property type="match status" value="1"/>
</dbReference>
<protein>
    <submittedName>
        <fullName evidence="6">HTH-type transcriptional regulator YdfH</fullName>
    </submittedName>
</protein>
<evidence type="ECO:0000256" key="2">
    <source>
        <dbReference type="ARBA" id="ARBA00023125"/>
    </source>
</evidence>
<dbReference type="InterPro" id="IPR008920">
    <property type="entry name" value="TF_FadR/GntR_C"/>
</dbReference>
<organism evidence="6 7">
    <name type="scientific">Afipia felis</name>
    <name type="common">Cat scratch disease bacillus</name>
    <dbReference type="NCBI Taxonomy" id="1035"/>
    <lineage>
        <taxon>Bacteria</taxon>
        <taxon>Pseudomonadati</taxon>
        <taxon>Pseudomonadota</taxon>
        <taxon>Alphaproteobacteria</taxon>
        <taxon>Hyphomicrobiales</taxon>
        <taxon>Nitrobacteraceae</taxon>
        <taxon>Afipia</taxon>
    </lineage>
</organism>
<dbReference type="Pfam" id="PF00392">
    <property type="entry name" value="GntR"/>
    <property type="match status" value="1"/>
</dbReference>
<keyword evidence="7" id="KW-1185">Reference proteome</keyword>
<evidence type="ECO:0000256" key="3">
    <source>
        <dbReference type="ARBA" id="ARBA00023163"/>
    </source>
</evidence>
<dbReference type="InterPro" id="IPR036390">
    <property type="entry name" value="WH_DNA-bd_sf"/>
</dbReference>